<dbReference type="GeneID" id="17294858"/>
<dbReference type="PaxDb" id="55529-EKX38165"/>
<evidence type="ECO:0000313" key="4">
    <source>
        <dbReference type="Proteomes" id="UP000011087"/>
    </source>
</evidence>
<reference evidence="4" key="2">
    <citation type="submission" date="2012-11" db="EMBL/GenBank/DDBJ databases">
        <authorList>
            <person name="Kuo A."/>
            <person name="Curtis B.A."/>
            <person name="Tanifuji G."/>
            <person name="Burki F."/>
            <person name="Gruber A."/>
            <person name="Irimia M."/>
            <person name="Maruyama S."/>
            <person name="Arias M.C."/>
            <person name="Ball S.G."/>
            <person name="Gile G.H."/>
            <person name="Hirakawa Y."/>
            <person name="Hopkins J.F."/>
            <person name="Rensing S.A."/>
            <person name="Schmutz J."/>
            <person name="Symeonidi A."/>
            <person name="Elias M."/>
            <person name="Eveleigh R.J."/>
            <person name="Herman E.K."/>
            <person name="Klute M.J."/>
            <person name="Nakayama T."/>
            <person name="Obornik M."/>
            <person name="Reyes-Prieto A."/>
            <person name="Armbrust E.V."/>
            <person name="Aves S.J."/>
            <person name="Beiko R.G."/>
            <person name="Coutinho P."/>
            <person name="Dacks J.B."/>
            <person name="Durnford D.G."/>
            <person name="Fast N.M."/>
            <person name="Green B.R."/>
            <person name="Grisdale C."/>
            <person name="Hempe F."/>
            <person name="Henrissat B."/>
            <person name="Hoppner M.P."/>
            <person name="Ishida K.-I."/>
            <person name="Kim E."/>
            <person name="Koreny L."/>
            <person name="Kroth P.G."/>
            <person name="Liu Y."/>
            <person name="Malik S.-B."/>
            <person name="Maier U.G."/>
            <person name="McRose D."/>
            <person name="Mock T."/>
            <person name="Neilson J.A."/>
            <person name="Onodera N.T."/>
            <person name="Poole A.M."/>
            <person name="Pritham E.J."/>
            <person name="Richards T.A."/>
            <person name="Rocap G."/>
            <person name="Roy S.W."/>
            <person name="Sarai C."/>
            <person name="Schaack S."/>
            <person name="Shirato S."/>
            <person name="Slamovits C.H."/>
            <person name="Spencer D.F."/>
            <person name="Suzuki S."/>
            <person name="Worden A.Z."/>
            <person name="Zauner S."/>
            <person name="Barry K."/>
            <person name="Bell C."/>
            <person name="Bharti A.K."/>
            <person name="Crow J.A."/>
            <person name="Grimwood J."/>
            <person name="Kramer R."/>
            <person name="Lindquist E."/>
            <person name="Lucas S."/>
            <person name="Salamov A."/>
            <person name="McFadden G.I."/>
            <person name="Lane C.E."/>
            <person name="Keeling P.J."/>
            <person name="Gray M.W."/>
            <person name="Grigoriev I.V."/>
            <person name="Archibald J.M."/>
        </authorList>
    </citation>
    <scope>NUCLEOTIDE SEQUENCE</scope>
    <source>
        <strain evidence="4">CCMP2712</strain>
    </source>
</reference>
<dbReference type="KEGG" id="gtt:GUITHDRAFT_115712"/>
<proteinExistence type="predicted"/>
<evidence type="ECO:0000256" key="1">
    <source>
        <dbReference type="SAM" id="MobiDB-lite"/>
    </source>
</evidence>
<dbReference type="HOGENOM" id="CLU_372339_0_0_1"/>
<evidence type="ECO:0000313" key="3">
    <source>
        <dbReference type="EnsemblProtists" id="EKX38165"/>
    </source>
</evidence>
<feature type="region of interest" description="Disordered" evidence="1">
    <location>
        <begin position="261"/>
        <end position="336"/>
    </location>
</feature>
<keyword evidence="4" id="KW-1185">Reference proteome</keyword>
<reference evidence="3" key="3">
    <citation type="submission" date="2015-06" db="UniProtKB">
        <authorList>
            <consortium name="EnsemblProtists"/>
        </authorList>
    </citation>
    <scope>IDENTIFICATION</scope>
</reference>
<dbReference type="RefSeq" id="XP_005825145.1">
    <property type="nucleotide sequence ID" value="XM_005825088.1"/>
</dbReference>
<accession>L1IQR9</accession>
<name>L1IQR9_GUITC</name>
<gene>
    <name evidence="2" type="ORF">GUITHDRAFT_115712</name>
</gene>
<dbReference type="AlphaFoldDB" id="L1IQR9"/>
<feature type="compositionally biased region" description="Low complexity" evidence="1">
    <location>
        <begin position="228"/>
        <end position="241"/>
    </location>
</feature>
<dbReference type="Proteomes" id="UP000011087">
    <property type="component" value="Unassembled WGS sequence"/>
</dbReference>
<sequence length="747" mass="84418">MPDTSRTKFPQIANSKANDAKKVEGENDEYTFLSHLPMILLNIATISMEQSSEKRKGIASLDDLRKGMQFEQRALDLAEETLDDKLIMKVLLRNVKTKIQMCMHEELSKEESSEMAKDAARHFYRLVELGKVNEDREVFESLMRLLDAFPSWAAAWVLDRIANRKIQIQRSSKVDVKKLFAQFDGEKKALSPMRRKEAKKTSPVAVVPWGYHGDAKKLKEKFRRSKNISTTSTLSSPISSPEDLEERDQWARVNSASIQEGDALEVLPPAKGEVFRRGDGSRLEEEGGRSRDLSPPSSKVEGGGKFKSLSVDVSSRSRRDGKGKKAKASPQRALSPSAILHSQLLAKMSPAEKIAESVRSQGLRQRHGYTLARHPPLFSDEPESFSGGVAAGGTAAQLGFVHYWKKQVDSSPAVSSPALRTGNVSRFLNFSHHVGEDEDLSPLEEAKEPRFARVLSLSAPTKPLGNVVLAGPLFTNNVLSREQIEQYLREEMRNFFRNESFKERKSVCERWMPFLHVLEKISRCLRENVVTEDYFYVREVWKERSLMDNEISISLEDNMSRPLPPLPYGEEDEDEWPELPPRNIGVSVDMILAFSKYGGEKLQSEILQQSFDEVHIPASENEKLRIDHVPVCRLAELISLVRQQVNSCYDHDIMVQQCSSRIELLKEKLSVLNCNQSDLEQICESMRNAMKEEKRRSAIVSSSVNISYYLRHGGLSLGGFTPRMTKEGNERLIKALSPPLVRSSLAL</sequence>
<organism evidence="2">
    <name type="scientific">Guillardia theta (strain CCMP2712)</name>
    <name type="common">Cryptophyte</name>
    <dbReference type="NCBI Taxonomy" id="905079"/>
    <lineage>
        <taxon>Eukaryota</taxon>
        <taxon>Cryptophyceae</taxon>
        <taxon>Pyrenomonadales</taxon>
        <taxon>Geminigeraceae</taxon>
        <taxon>Guillardia</taxon>
    </lineage>
</organism>
<dbReference type="EMBL" id="JH993051">
    <property type="protein sequence ID" value="EKX38165.1"/>
    <property type="molecule type" value="Genomic_DNA"/>
</dbReference>
<dbReference type="EnsemblProtists" id="EKX38165">
    <property type="protein sequence ID" value="EKX38165"/>
    <property type="gene ID" value="GUITHDRAFT_115712"/>
</dbReference>
<evidence type="ECO:0000313" key="2">
    <source>
        <dbReference type="EMBL" id="EKX38165.1"/>
    </source>
</evidence>
<reference evidence="2 4" key="1">
    <citation type="journal article" date="2012" name="Nature">
        <title>Algal genomes reveal evolutionary mosaicism and the fate of nucleomorphs.</title>
        <authorList>
            <consortium name="DOE Joint Genome Institute"/>
            <person name="Curtis B.A."/>
            <person name="Tanifuji G."/>
            <person name="Burki F."/>
            <person name="Gruber A."/>
            <person name="Irimia M."/>
            <person name="Maruyama S."/>
            <person name="Arias M.C."/>
            <person name="Ball S.G."/>
            <person name="Gile G.H."/>
            <person name="Hirakawa Y."/>
            <person name="Hopkins J.F."/>
            <person name="Kuo A."/>
            <person name="Rensing S.A."/>
            <person name="Schmutz J."/>
            <person name="Symeonidi A."/>
            <person name="Elias M."/>
            <person name="Eveleigh R.J."/>
            <person name="Herman E.K."/>
            <person name="Klute M.J."/>
            <person name="Nakayama T."/>
            <person name="Obornik M."/>
            <person name="Reyes-Prieto A."/>
            <person name="Armbrust E.V."/>
            <person name="Aves S.J."/>
            <person name="Beiko R.G."/>
            <person name="Coutinho P."/>
            <person name="Dacks J.B."/>
            <person name="Durnford D.G."/>
            <person name="Fast N.M."/>
            <person name="Green B.R."/>
            <person name="Grisdale C.J."/>
            <person name="Hempel F."/>
            <person name="Henrissat B."/>
            <person name="Hoppner M.P."/>
            <person name="Ishida K."/>
            <person name="Kim E."/>
            <person name="Koreny L."/>
            <person name="Kroth P.G."/>
            <person name="Liu Y."/>
            <person name="Malik S.B."/>
            <person name="Maier U.G."/>
            <person name="McRose D."/>
            <person name="Mock T."/>
            <person name="Neilson J.A."/>
            <person name="Onodera N.T."/>
            <person name="Poole A.M."/>
            <person name="Pritham E.J."/>
            <person name="Richards T.A."/>
            <person name="Rocap G."/>
            <person name="Roy S.W."/>
            <person name="Sarai C."/>
            <person name="Schaack S."/>
            <person name="Shirato S."/>
            <person name="Slamovits C.H."/>
            <person name="Spencer D.F."/>
            <person name="Suzuki S."/>
            <person name="Worden A.Z."/>
            <person name="Zauner S."/>
            <person name="Barry K."/>
            <person name="Bell C."/>
            <person name="Bharti A.K."/>
            <person name="Crow J.A."/>
            <person name="Grimwood J."/>
            <person name="Kramer R."/>
            <person name="Lindquist E."/>
            <person name="Lucas S."/>
            <person name="Salamov A."/>
            <person name="McFadden G.I."/>
            <person name="Lane C.E."/>
            <person name="Keeling P.J."/>
            <person name="Gray M.W."/>
            <person name="Grigoriev I.V."/>
            <person name="Archibald J.M."/>
        </authorList>
    </citation>
    <scope>NUCLEOTIDE SEQUENCE</scope>
    <source>
        <strain evidence="2 4">CCMP2712</strain>
    </source>
</reference>
<protein>
    <submittedName>
        <fullName evidence="2 3">Uncharacterized protein</fullName>
    </submittedName>
</protein>
<feature type="compositionally biased region" description="Basic and acidic residues" evidence="1">
    <location>
        <begin position="273"/>
        <end position="292"/>
    </location>
</feature>
<feature type="region of interest" description="Disordered" evidence="1">
    <location>
        <begin position="226"/>
        <end position="248"/>
    </location>
</feature>